<dbReference type="AlphaFoldDB" id="A0A0F8Z4C8"/>
<protein>
    <recommendedName>
        <fullName evidence="2">DUF4406 domain-containing protein</fullName>
    </recommendedName>
</protein>
<feature type="non-terminal residue" evidence="1">
    <location>
        <position position="41"/>
    </location>
</feature>
<organism evidence="1">
    <name type="scientific">marine sediment metagenome</name>
    <dbReference type="NCBI Taxonomy" id="412755"/>
    <lineage>
        <taxon>unclassified sequences</taxon>
        <taxon>metagenomes</taxon>
        <taxon>ecological metagenomes</taxon>
    </lineage>
</organism>
<name>A0A0F8Z4C8_9ZZZZ</name>
<accession>A0A0F8Z4C8</accession>
<comment type="caution">
    <text evidence="1">The sequence shown here is derived from an EMBL/GenBank/DDBJ whole genome shotgun (WGS) entry which is preliminary data.</text>
</comment>
<evidence type="ECO:0000313" key="1">
    <source>
        <dbReference type="EMBL" id="KKK88613.1"/>
    </source>
</evidence>
<dbReference type="Gene3D" id="3.40.50.10400">
    <property type="entry name" value="Hypothetical protein PA1492"/>
    <property type="match status" value="1"/>
</dbReference>
<reference evidence="1" key="1">
    <citation type="journal article" date="2015" name="Nature">
        <title>Complex archaea that bridge the gap between prokaryotes and eukaryotes.</title>
        <authorList>
            <person name="Spang A."/>
            <person name="Saw J.H."/>
            <person name="Jorgensen S.L."/>
            <person name="Zaremba-Niedzwiedzka K."/>
            <person name="Martijn J."/>
            <person name="Lind A.E."/>
            <person name="van Eijk R."/>
            <person name="Schleper C."/>
            <person name="Guy L."/>
            <person name="Ettema T.J."/>
        </authorList>
    </citation>
    <scope>NUCLEOTIDE SEQUENCE</scope>
</reference>
<dbReference type="EMBL" id="LAZR01049873">
    <property type="protein sequence ID" value="KKK88613.1"/>
    <property type="molecule type" value="Genomic_DNA"/>
</dbReference>
<evidence type="ECO:0008006" key="2">
    <source>
        <dbReference type="Google" id="ProtNLM"/>
    </source>
</evidence>
<sequence>MNIIVYVAGPYTKGDVAINVRNMIIVCNQVMEKGFIPYCPL</sequence>
<gene>
    <name evidence="1" type="ORF">LCGC14_2741350</name>
</gene>
<proteinExistence type="predicted"/>